<reference evidence="2" key="1">
    <citation type="submission" date="2018-09" db="EMBL/GenBank/DDBJ databases">
        <authorList>
            <person name="Ashton P.M."/>
            <person name="Dallman T."/>
            <person name="Nair S."/>
            <person name="De Pinna E."/>
            <person name="Peters T."/>
            <person name="Grant K."/>
        </authorList>
    </citation>
    <scope>NUCLEOTIDE SEQUENCE</scope>
    <source>
        <strain evidence="2">140692</strain>
        <strain evidence="1">498895</strain>
    </source>
</reference>
<dbReference type="AlphaFoldDB" id="A0A5X0ZEY1"/>
<dbReference type="EMBL" id="AAHPHN010000079">
    <property type="protein sequence ID" value="EBY8645034.1"/>
    <property type="molecule type" value="Genomic_DNA"/>
</dbReference>
<accession>A0A5X0ZEY1</accession>
<comment type="caution">
    <text evidence="2">The sequence shown here is derived from an EMBL/GenBank/DDBJ whole genome shotgun (WGS) entry which is preliminary data.</text>
</comment>
<sequence length="98" mass="10627">MSGDTGPHPDHLTLRVAGPVEIPDYVDVSQLFILPDDRINGVKIGYIAVPQQTDKPVPGLVVPVLCARNIRVFLNIVRLTFNPVEIRITGMNGINGAT</sequence>
<protein>
    <submittedName>
        <fullName evidence="2">Uncharacterized protein</fullName>
    </submittedName>
</protein>
<proteinExistence type="predicted"/>
<dbReference type="EMBL" id="AAGTQF010000109">
    <property type="protein sequence ID" value="EBR8574806.1"/>
    <property type="molecule type" value="Genomic_DNA"/>
</dbReference>
<evidence type="ECO:0000313" key="1">
    <source>
        <dbReference type="EMBL" id="EBR8574806.1"/>
    </source>
</evidence>
<name>A0A5X0ZEY1_SALEB</name>
<dbReference type="Proteomes" id="UP000839708">
    <property type="component" value="Unassembled WGS sequence"/>
</dbReference>
<organism evidence="2">
    <name type="scientific">Salmonella enterica subsp. enterica serovar Java</name>
    <dbReference type="NCBI Taxonomy" id="224729"/>
    <lineage>
        <taxon>Bacteria</taxon>
        <taxon>Pseudomonadati</taxon>
        <taxon>Pseudomonadota</taxon>
        <taxon>Gammaproteobacteria</taxon>
        <taxon>Enterobacterales</taxon>
        <taxon>Enterobacteriaceae</taxon>
        <taxon>Salmonella</taxon>
    </lineage>
</organism>
<evidence type="ECO:0000313" key="2">
    <source>
        <dbReference type="EMBL" id="EBY8645034.1"/>
    </source>
</evidence>
<gene>
    <name evidence="2" type="ORF">D6S17_26550</name>
    <name evidence="1" type="ORF">DOV67_25305</name>
</gene>